<protein>
    <submittedName>
        <fullName evidence="4">Ca2+-binding EF-hand superfamily protein</fullName>
    </submittedName>
</protein>
<name>A0ABU0RLD6_9ACTN</name>
<dbReference type="SMART" id="SM00054">
    <property type="entry name" value="EFh"/>
    <property type="match status" value="1"/>
</dbReference>
<evidence type="ECO:0000256" key="2">
    <source>
        <dbReference type="ARBA" id="ARBA00022737"/>
    </source>
</evidence>
<evidence type="ECO:0000313" key="5">
    <source>
        <dbReference type="Proteomes" id="UP001223072"/>
    </source>
</evidence>
<dbReference type="SUPFAM" id="SSF47473">
    <property type="entry name" value="EF-hand"/>
    <property type="match status" value="1"/>
</dbReference>
<gene>
    <name evidence="4" type="ORF">QFZ49_002732</name>
</gene>
<evidence type="ECO:0000259" key="3">
    <source>
        <dbReference type="PROSITE" id="PS50222"/>
    </source>
</evidence>
<evidence type="ECO:0000256" key="1">
    <source>
        <dbReference type="ARBA" id="ARBA00022723"/>
    </source>
</evidence>
<keyword evidence="1" id="KW-0479">Metal-binding</keyword>
<dbReference type="CDD" id="cd00051">
    <property type="entry name" value="EFh"/>
    <property type="match status" value="1"/>
</dbReference>
<dbReference type="PROSITE" id="PS50222">
    <property type="entry name" value="EF_HAND_2"/>
    <property type="match status" value="1"/>
</dbReference>
<keyword evidence="2" id="KW-0677">Repeat</keyword>
<dbReference type="EMBL" id="JAUSZS010000003">
    <property type="protein sequence ID" value="MDQ0932802.1"/>
    <property type="molecule type" value="Genomic_DNA"/>
</dbReference>
<dbReference type="Gene3D" id="1.10.238.10">
    <property type="entry name" value="EF-hand"/>
    <property type="match status" value="1"/>
</dbReference>
<comment type="caution">
    <text evidence="4">The sequence shown here is derived from an EMBL/GenBank/DDBJ whole genome shotgun (WGS) entry which is preliminary data.</text>
</comment>
<proteinExistence type="predicted"/>
<reference evidence="4 5" key="1">
    <citation type="submission" date="2023-07" db="EMBL/GenBank/DDBJ databases">
        <title>Comparative genomics of wheat-associated soil bacteria to identify genetic determinants of phenazine resistance.</title>
        <authorList>
            <person name="Mouncey N."/>
        </authorList>
    </citation>
    <scope>NUCLEOTIDE SEQUENCE [LARGE SCALE GENOMIC DNA]</scope>
    <source>
        <strain evidence="4 5">W2I16</strain>
    </source>
</reference>
<dbReference type="Proteomes" id="UP001223072">
    <property type="component" value="Unassembled WGS sequence"/>
</dbReference>
<organism evidence="4 5">
    <name type="scientific">Streptomyces turgidiscabies</name>
    <dbReference type="NCBI Taxonomy" id="85558"/>
    <lineage>
        <taxon>Bacteria</taxon>
        <taxon>Bacillati</taxon>
        <taxon>Actinomycetota</taxon>
        <taxon>Actinomycetes</taxon>
        <taxon>Kitasatosporales</taxon>
        <taxon>Streptomycetaceae</taxon>
        <taxon>Streptomyces</taxon>
    </lineage>
</organism>
<dbReference type="InterPro" id="IPR018247">
    <property type="entry name" value="EF_Hand_1_Ca_BS"/>
</dbReference>
<accession>A0ABU0RLD6</accession>
<sequence>MKGRVPVADIEEARKQFERIDTNGDGVITAAEFKTALAQAGDWNVTESVAEVIIASRDLDGDKLLSFDEFWTYLNK</sequence>
<keyword evidence="5" id="KW-1185">Reference proteome</keyword>
<dbReference type="InterPro" id="IPR011992">
    <property type="entry name" value="EF-hand-dom_pair"/>
</dbReference>
<evidence type="ECO:0000313" key="4">
    <source>
        <dbReference type="EMBL" id="MDQ0932802.1"/>
    </source>
</evidence>
<dbReference type="PROSITE" id="PS00018">
    <property type="entry name" value="EF_HAND_1"/>
    <property type="match status" value="2"/>
</dbReference>
<dbReference type="InterPro" id="IPR002048">
    <property type="entry name" value="EF_hand_dom"/>
</dbReference>
<dbReference type="Pfam" id="PF13499">
    <property type="entry name" value="EF-hand_7"/>
    <property type="match status" value="1"/>
</dbReference>
<dbReference type="InterPro" id="IPR039647">
    <property type="entry name" value="EF_hand_pair_protein_CML-like"/>
</dbReference>
<dbReference type="PANTHER" id="PTHR10891">
    <property type="entry name" value="EF-HAND CALCIUM-BINDING DOMAIN CONTAINING PROTEIN"/>
    <property type="match status" value="1"/>
</dbReference>
<feature type="domain" description="EF-hand" evidence="3">
    <location>
        <begin position="8"/>
        <end position="43"/>
    </location>
</feature>